<feature type="compositionally biased region" description="Pro residues" evidence="4">
    <location>
        <begin position="339"/>
        <end position="351"/>
    </location>
</feature>
<evidence type="ECO:0000313" key="6">
    <source>
        <dbReference type="Proteomes" id="UP000567179"/>
    </source>
</evidence>
<feature type="region of interest" description="Disordered" evidence="4">
    <location>
        <begin position="101"/>
        <end position="139"/>
    </location>
</feature>
<reference evidence="5 6" key="1">
    <citation type="journal article" date="2020" name="ISME J.">
        <title>Uncovering the hidden diversity of litter-decomposition mechanisms in mushroom-forming fungi.</title>
        <authorList>
            <person name="Floudas D."/>
            <person name="Bentzer J."/>
            <person name="Ahren D."/>
            <person name="Johansson T."/>
            <person name="Persson P."/>
            <person name="Tunlid A."/>
        </authorList>
    </citation>
    <scope>NUCLEOTIDE SEQUENCE [LARGE SCALE GENOMIC DNA]</scope>
    <source>
        <strain evidence="5 6">CBS 101986</strain>
    </source>
</reference>
<evidence type="ECO:0000256" key="3">
    <source>
        <dbReference type="ARBA" id="ARBA00023054"/>
    </source>
</evidence>
<feature type="region of interest" description="Disordered" evidence="4">
    <location>
        <begin position="384"/>
        <end position="413"/>
    </location>
</feature>
<feature type="compositionally biased region" description="Polar residues" evidence="4">
    <location>
        <begin position="390"/>
        <end position="413"/>
    </location>
</feature>
<name>A0A8H5B8R2_9AGAR</name>
<accession>A0A8H5B8R2</accession>
<dbReference type="Pfam" id="PF10186">
    <property type="entry name" value="ATG14"/>
    <property type="match status" value="2"/>
</dbReference>
<keyword evidence="6" id="KW-1185">Reference proteome</keyword>
<dbReference type="GO" id="GO:0005768">
    <property type="term" value="C:endosome"/>
    <property type="evidence" value="ECO:0007669"/>
    <property type="project" value="TreeGrafter"/>
</dbReference>
<protein>
    <recommendedName>
        <fullName evidence="2">Autophagy-related protein 14</fullName>
    </recommendedName>
</protein>
<feature type="compositionally biased region" description="Acidic residues" evidence="4">
    <location>
        <begin position="538"/>
        <end position="552"/>
    </location>
</feature>
<dbReference type="AlphaFoldDB" id="A0A8H5B8R2"/>
<dbReference type="InterPro" id="IPR018791">
    <property type="entry name" value="UV_resistance/autophagy_Atg14"/>
</dbReference>
<dbReference type="GO" id="GO:0000323">
    <property type="term" value="C:lytic vacuole"/>
    <property type="evidence" value="ECO:0007669"/>
    <property type="project" value="TreeGrafter"/>
</dbReference>
<feature type="region of interest" description="Disordered" evidence="4">
    <location>
        <begin position="336"/>
        <end position="363"/>
    </location>
</feature>
<feature type="region of interest" description="Disordered" evidence="4">
    <location>
        <begin position="266"/>
        <end position="294"/>
    </location>
</feature>
<keyword evidence="3" id="KW-0175">Coiled coil</keyword>
<gene>
    <name evidence="5" type="ORF">D9619_011005</name>
</gene>
<feature type="region of interest" description="Disordered" evidence="4">
    <location>
        <begin position="513"/>
        <end position="552"/>
    </location>
</feature>
<dbReference type="OrthoDB" id="16772at2759"/>
<dbReference type="PANTHER" id="PTHR15157:SF5">
    <property type="entry name" value="UV RADIATION RESISTANCE-ASSOCIATED GENE PROTEIN"/>
    <property type="match status" value="1"/>
</dbReference>
<dbReference type="EMBL" id="JAACJJ010000030">
    <property type="protein sequence ID" value="KAF5318699.1"/>
    <property type="molecule type" value="Genomic_DNA"/>
</dbReference>
<organism evidence="5 6">
    <name type="scientific">Psilocybe cf. subviscida</name>
    <dbReference type="NCBI Taxonomy" id="2480587"/>
    <lineage>
        <taxon>Eukaryota</taxon>
        <taxon>Fungi</taxon>
        <taxon>Dikarya</taxon>
        <taxon>Basidiomycota</taxon>
        <taxon>Agaricomycotina</taxon>
        <taxon>Agaricomycetes</taxon>
        <taxon>Agaricomycetidae</taxon>
        <taxon>Agaricales</taxon>
        <taxon>Agaricineae</taxon>
        <taxon>Strophariaceae</taxon>
        <taxon>Psilocybe</taxon>
    </lineage>
</organism>
<comment type="similarity">
    <text evidence="1">Belongs to the ATG14 family.</text>
</comment>
<comment type="caution">
    <text evidence="5">The sequence shown here is derived from an EMBL/GenBank/DDBJ whole genome shotgun (WGS) entry which is preliminary data.</text>
</comment>
<proteinExistence type="inferred from homology"/>
<sequence>MDCKVCELKQRQFYCATCLRTHVHDIQQQTAYFAQDRDEHIQRANKALADTMTPNRLTRAELAARQQSVDELIGGLARMRKDNERKRDRLRALRESLAARRRTLAAAPSSPRFPPPSSISPSPSQDSNQAPTPTAGPVPDALAQLSAHIARARQGLVAELVEVFNIVEVGGRPAVQVGAGGAVGTGGGQGGAGMYGPGAHGAGRGLVKKGEWTIGGLVLPVPGDMRRYPPDHINAVLTYTIHFVGLLAFYLGVKLPFEIVWTGPVASDKSSSHSDNGSISSKGSSSKGSKSRNAAANAAGMGKLGVGVPWVGAVRGGEGGGWARWYNKHPLHVSASSMPLPPPPSAMPPGPSRRHTASPSIDGASESMTASILASLPPSLANLGRGATYGTPSSNQSLTDAASPTSGSPTVSNQVLPATQAQQQSSFTTALAMLLFNAAWLAHTQGVDVSLASAGDVLANLWAVCCSGELGRRSHETHPFLPLPTPPSFHLDFAQLLQATAANPNSTRLRSAQAGFSREGSGATKAKGTKGGGWETERIDEEDGWDLVEDDI</sequence>
<dbReference type="PANTHER" id="PTHR15157">
    <property type="entry name" value="UV RADIATION RESISTANCE-ASSOCIATED GENE PROTEIN"/>
    <property type="match status" value="1"/>
</dbReference>
<evidence type="ECO:0000256" key="2">
    <source>
        <dbReference type="ARBA" id="ARBA00013807"/>
    </source>
</evidence>
<evidence type="ECO:0000256" key="4">
    <source>
        <dbReference type="SAM" id="MobiDB-lite"/>
    </source>
</evidence>
<evidence type="ECO:0000256" key="1">
    <source>
        <dbReference type="ARBA" id="ARBA00009574"/>
    </source>
</evidence>
<dbReference type="GO" id="GO:0000149">
    <property type="term" value="F:SNARE binding"/>
    <property type="evidence" value="ECO:0007669"/>
    <property type="project" value="TreeGrafter"/>
</dbReference>
<dbReference type="GO" id="GO:0035493">
    <property type="term" value="P:SNARE complex assembly"/>
    <property type="evidence" value="ECO:0007669"/>
    <property type="project" value="TreeGrafter"/>
</dbReference>
<dbReference type="Proteomes" id="UP000567179">
    <property type="component" value="Unassembled WGS sequence"/>
</dbReference>
<dbReference type="GO" id="GO:0032991">
    <property type="term" value="C:protein-containing complex"/>
    <property type="evidence" value="ECO:0007669"/>
    <property type="project" value="UniProtKB-ARBA"/>
</dbReference>
<evidence type="ECO:0000313" key="5">
    <source>
        <dbReference type="EMBL" id="KAF5318699.1"/>
    </source>
</evidence>